<sequence>PRVVRTCSGTVQPSEYVPSFEDIVSANFINVALDAYLNIYRLAKARDLLFVRAVMKMKISRFPVDHVEGPCAAEKIRDCFNARKNVRCGYPERGDDTQSTIVDNKGETMTSGRDMNIEIFRFCSARKELGDVIARTFTWRSPHSIKEHFDDMRYN</sequence>
<proteinExistence type="predicted"/>
<keyword evidence="1" id="KW-1185">Reference proteome</keyword>
<dbReference type="AlphaFoldDB" id="A0A7I4XVN9"/>
<reference evidence="2" key="1">
    <citation type="submission" date="2020-12" db="UniProtKB">
        <authorList>
            <consortium name="WormBaseParasite"/>
        </authorList>
    </citation>
    <scope>IDENTIFICATION</scope>
    <source>
        <strain evidence="2">MHco3</strain>
    </source>
</reference>
<name>A0A7I4XVN9_HAECO</name>
<dbReference type="Proteomes" id="UP000025227">
    <property type="component" value="Unplaced"/>
</dbReference>
<organism evidence="1 2">
    <name type="scientific">Haemonchus contortus</name>
    <name type="common">Barber pole worm</name>
    <dbReference type="NCBI Taxonomy" id="6289"/>
    <lineage>
        <taxon>Eukaryota</taxon>
        <taxon>Metazoa</taxon>
        <taxon>Ecdysozoa</taxon>
        <taxon>Nematoda</taxon>
        <taxon>Chromadorea</taxon>
        <taxon>Rhabditida</taxon>
        <taxon>Rhabditina</taxon>
        <taxon>Rhabditomorpha</taxon>
        <taxon>Strongyloidea</taxon>
        <taxon>Trichostrongylidae</taxon>
        <taxon>Haemonchus</taxon>
    </lineage>
</organism>
<dbReference type="WBParaSite" id="HCON_00010080-00001">
    <property type="protein sequence ID" value="HCON_00010080-00001"/>
    <property type="gene ID" value="HCON_00010080"/>
</dbReference>
<protein>
    <submittedName>
        <fullName evidence="2">RNA-dependent RNA polymerase</fullName>
    </submittedName>
</protein>
<accession>A0A7I4XVN9</accession>
<evidence type="ECO:0000313" key="1">
    <source>
        <dbReference type="Proteomes" id="UP000025227"/>
    </source>
</evidence>
<evidence type="ECO:0000313" key="2">
    <source>
        <dbReference type="WBParaSite" id="HCON_00010080-00001"/>
    </source>
</evidence>